<dbReference type="RefSeq" id="WP_126000247.1">
    <property type="nucleotide sequence ID" value="NZ_QRAL01000066.1"/>
</dbReference>
<reference evidence="2 3" key="1">
    <citation type="submission" date="2018-07" db="EMBL/GenBank/DDBJ databases">
        <title>Genomic and Epidemiologic Investigation of an Indolent Hospital Outbreak.</title>
        <authorList>
            <person name="Johnson R.C."/>
            <person name="Deming C."/>
            <person name="Conlan S."/>
            <person name="Zellmer C.J."/>
            <person name="Michelin A.V."/>
            <person name="Lee-Lin S."/>
            <person name="Thomas P.J."/>
            <person name="Park M."/>
            <person name="Weingarten R.A."/>
            <person name="Less J."/>
            <person name="Dekker J.P."/>
            <person name="Frank K.M."/>
            <person name="Musser K.A."/>
            <person name="Mcquiston J.R."/>
            <person name="Henderson D.K."/>
            <person name="Lau A.F."/>
            <person name="Palmore T.N."/>
            <person name="Segre J.A."/>
        </authorList>
    </citation>
    <scope>NUCLEOTIDE SEQUENCE [LARGE SCALE GENOMIC DNA]</scope>
    <source>
        <strain evidence="2 3">SK-NIH.Env6_1116</strain>
    </source>
</reference>
<name>A0A430BBW9_SPHYA</name>
<gene>
    <name evidence="2" type="ORF">DAH51_26740</name>
</gene>
<dbReference type="GO" id="GO:0000150">
    <property type="term" value="F:DNA strand exchange activity"/>
    <property type="evidence" value="ECO:0007669"/>
    <property type="project" value="InterPro"/>
</dbReference>
<proteinExistence type="predicted"/>
<dbReference type="AlphaFoldDB" id="A0A430BBW9"/>
<evidence type="ECO:0000313" key="2">
    <source>
        <dbReference type="EMBL" id="RSU45938.1"/>
    </source>
</evidence>
<dbReference type="Proteomes" id="UP000287401">
    <property type="component" value="Unassembled WGS sequence"/>
</dbReference>
<dbReference type="Gene3D" id="3.90.1750.20">
    <property type="entry name" value="Putative Large Serine Recombinase, Chain B, Domain 2"/>
    <property type="match status" value="1"/>
</dbReference>
<dbReference type="EMBL" id="QRAL01000066">
    <property type="protein sequence ID" value="RSU45938.1"/>
    <property type="molecule type" value="Genomic_DNA"/>
</dbReference>
<dbReference type="InterPro" id="IPR038109">
    <property type="entry name" value="DNA_bind_recomb_sf"/>
</dbReference>
<dbReference type="InterPro" id="IPR011109">
    <property type="entry name" value="DNA_bind_recombinase_dom"/>
</dbReference>
<protein>
    <recommendedName>
        <fullName evidence="1">Recombinase domain-containing protein</fullName>
    </recommendedName>
</protein>
<evidence type="ECO:0000313" key="3">
    <source>
        <dbReference type="Proteomes" id="UP000287401"/>
    </source>
</evidence>
<evidence type="ECO:0000259" key="1">
    <source>
        <dbReference type="Pfam" id="PF07508"/>
    </source>
</evidence>
<organism evidence="2 3">
    <name type="scientific">Sphingobium yanoikuyae</name>
    <name type="common">Sphingomonas yanoikuyae</name>
    <dbReference type="NCBI Taxonomy" id="13690"/>
    <lineage>
        <taxon>Bacteria</taxon>
        <taxon>Pseudomonadati</taxon>
        <taxon>Pseudomonadota</taxon>
        <taxon>Alphaproteobacteria</taxon>
        <taxon>Sphingomonadales</taxon>
        <taxon>Sphingomonadaceae</taxon>
        <taxon>Sphingobium</taxon>
    </lineage>
</organism>
<dbReference type="Pfam" id="PF07508">
    <property type="entry name" value="Recombinase"/>
    <property type="match status" value="1"/>
</dbReference>
<dbReference type="GO" id="GO:0003677">
    <property type="term" value="F:DNA binding"/>
    <property type="evidence" value="ECO:0007669"/>
    <property type="project" value="InterPro"/>
</dbReference>
<accession>A0A430BBW9</accession>
<sequence length="156" mass="18014">MLNNPLYVGRLIWGRRKWRRDPDSENRERRYVMRDQSLWLEMEVVPDLRIIDDALWEAVHAEIKCRQRPTSANSPAGSKRKKHLLSGLIKYSTCGSNYTISGKDYYRCAGEKERGTCGNRNDRDRGGWRCRRPVAPDAERACQLHGADQPAGRNLA</sequence>
<comment type="caution">
    <text evidence="2">The sequence shown here is derived from an EMBL/GenBank/DDBJ whole genome shotgun (WGS) entry which is preliminary data.</text>
</comment>
<feature type="domain" description="Recombinase" evidence="1">
    <location>
        <begin position="1"/>
        <end position="64"/>
    </location>
</feature>